<dbReference type="EMBL" id="CAEKDK010000003">
    <property type="protein sequence ID" value="CAB4272816.1"/>
    <property type="molecule type" value="Genomic_DNA"/>
</dbReference>
<dbReference type="AlphaFoldDB" id="A0A6J5U8R1"/>
<accession>A0A6J5U8R1</accession>
<protein>
    <recommendedName>
        <fullName evidence="1">RNase H type-1 domain-containing protein</fullName>
    </recommendedName>
</protein>
<dbReference type="CDD" id="cd06222">
    <property type="entry name" value="RNase_H_like"/>
    <property type="match status" value="1"/>
</dbReference>
<feature type="domain" description="RNase H type-1" evidence="1">
    <location>
        <begin position="50"/>
        <end position="118"/>
    </location>
</feature>
<evidence type="ECO:0000313" key="2">
    <source>
        <dbReference type="EMBL" id="CAB4272816.1"/>
    </source>
</evidence>
<proteinExistence type="predicted"/>
<dbReference type="GO" id="GO:0004523">
    <property type="term" value="F:RNA-DNA hybrid ribonuclease activity"/>
    <property type="evidence" value="ECO:0007669"/>
    <property type="project" value="InterPro"/>
</dbReference>
<dbReference type="Proteomes" id="UP000507222">
    <property type="component" value="Unassembled WGS sequence"/>
</dbReference>
<gene>
    <name evidence="2" type="ORF">CURHAP_LOCUS19640</name>
</gene>
<dbReference type="InterPro" id="IPR044730">
    <property type="entry name" value="RNase_H-like_dom_plant"/>
</dbReference>
<dbReference type="InterPro" id="IPR002156">
    <property type="entry name" value="RNaseH_domain"/>
</dbReference>
<dbReference type="GO" id="GO:0003676">
    <property type="term" value="F:nucleic acid binding"/>
    <property type="evidence" value="ECO:0007669"/>
    <property type="project" value="InterPro"/>
</dbReference>
<organism evidence="2 3">
    <name type="scientific">Prunus armeniaca</name>
    <name type="common">Apricot</name>
    <name type="synonym">Armeniaca vulgaris</name>
    <dbReference type="NCBI Taxonomy" id="36596"/>
    <lineage>
        <taxon>Eukaryota</taxon>
        <taxon>Viridiplantae</taxon>
        <taxon>Streptophyta</taxon>
        <taxon>Embryophyta</taxon>
        <taxon>Tracheophyta</taxon>
        <taxon>Spermatophyta</taxon>
        <taxon>Magnoliopsida</taxon>
        <taxon>eudicotyledons</taxon>
        <taxon>Gunneridae</taxon>
        <taxon>Pentapetalae</taxon>
        <taxon>rosids</taxon>
        <taxon>fabids</taxon>
        <taxon>Rosales</taxon>
        <taxon>Rosaceae</taxon>
        <taxon>Amygdaloideae</taxon>
        <taxon>Amygdaleae</taxon>
        <taxon>Prunus</taxon>
    </lineage>
</organism>
<reference evidence="2 3" key="1">
    <citation type="submission" date="2020-05" db="EMBL/GenBank/DDBJ databases">
        <authorList>
            <person name="Campoy J."/>
            <person name="Schneeberger K."/>
            <person name="Spophaly S."/>
        </authorList>
    </citation>
    <scope>NUCLEOTIDE SEQUENCE [LARGE SCALE GENOMIC DNA]</scope>
    <source>
        <strain evidence="2">PruArmRojPasFocal</strain>
    </source>
</reference>
<sequence>MSVGFMANKKELLPQPTPVLDCRWEGFRGLGVVVRNCNGNLLWRLPNEFEVASKMGYESLVLEMDAQEIIRCSNASEECLDSDGALVAEAQAYLKLFPVVICQYASCSCNQVVHRLARISLVVGLVFHLSTPQSLF</sequence>
<evidence type="ECO:0000259" key="1">
    <source>
        <dbReference type="Pfam" id="PF13456"/>
    </source>
</evidence>
<name>A0A6J5U8R1_PRUAR</name>
<dbReference type="Pfam" id="PF13456">
    <property type="entry name" value="RVT_3"/>
    <property type="match status" value="1"/>
</dbReference>
<evidence type="ECO:0000313" key="3">
    <source>
        <dbReference type="Proteomes" id="UP000507222"/>
    </source>
</evidence>